<evidence type="ECO:0000313" key="3">
    <source>
        <dbReference type="EMBL" id="KAJ3844896.1"/>
    </source>
</evidence>
<evidence type="ECO:0000313" key="4">
    <source>
        <dbReference type="Proteomes" id="UP001163846"/>
    </source>
</evidence>
<dbReference type="PROSITE" id="PS50010">
    <property type="entry name" value="DH_2"/>
    <property type="match status" value="1"/>
</dbReference>
<dbReference type="InterPro" id="IPR000219">
    <property type="entry name" value="DH_dom"/>
</dbReference>
<dbReference type="PANTHER" id="PTHR45924:SF2">
    <property type="entry name" value="FI17866P1"/>
    <property type="match status" value="1"/>
</dbReference>
<dbReference type="GO" id="GO:0005085">
    <property type="term" value="F:guanyl-nucleotide exchange factor activity"/>
    <property type="evidence" value="ECO:0007669"/>
    <property type="project" value="InterPro"/>
</dbReference>
<dbReference type="EMBL" id="MU805945">
    <property type="protein sequence ID" value="KAJ3844896.1"/>
    <property type="molecule type" value="Genomic_DNA"/>
</dbReference>
<dbReference type="Gene3D" id="1.20.900.10">
    <property type="entry name" value="Dbl homology (DH) domain"/>
    <property type="match status" value="1"/>
</dbReference>
<reference evidence="3" key="1">
    <citation type="submission" date="2022-08" db="EMBL/GenBank/DDBJ databases">
        <authorList>
            <consortium name="DOE Joint Genome Institute"/>
            <person name="Min B."/>
            <person name="Riley R."/>
            <person name="Sierra-Patev S."/>
            <person name="Naranjo-Ortiz M."/>
            <person name="Looney B."/>
            <person name="Konkel Z."/>
            <person name="Slot J.C."/>
            <person name="Sakamoto Y."/>
            <person name="Steenwyk J.L."/>
            <person name="Rokas A."/>
            <person name="Carro J."/>
            <person name="Camarero S."/>
            <person name="Ferreira P."/>
            <person name="Molpeceres G."/>
            <person name="Ruiz-Duenas F.J."/>
            <person name="Serrano A."/>
            <person name="Henrissat B."/>
            <person name="Drula E."/>
            <person name="Hughes K.W."/>
            <person name="Mata J.L."/>
            <person name="Ishikawa N.K."/>
            <person name="Vargas-Isla R."/>
            <person name="Ushijima S."/>
            <person name="Smith C.A."/>
            <person name="Ahrendt S."/>
            <person name="Andreopoulos W."/>
            <person name="He G."/>
            <person name="Labutti K."/>
            <person name="Lipzen A."/>
            <person name="Ng V."/>
            <person name="Sandor L."/>
            <person name="Barry K."/>
            <person name="Martinez A.T."/>
            <person name="Xiao Y."/>
            <person name="Gibbons J.G."/>
            <person name="Terashima K."/>
            <person name="Hibbett D.S."/>
            <person name="Grigoriev I.V."/>
        </authorList>
    </citation>
    <scope>NUCLEOTIDE SEQUENCE</scope>
    <source>
        <strain evidence="3">TFB9207</strain>
    </source>
</reference>
<dbReference type="Proteomes" id="UP001163846">
    <property type="component" value="Unassembled WGS sequence"/>
</dbReference>
<feature type="compositionally biased region" description="Polar residues" evidence="1">
    <location>
        <begin position="779"/>
        <end position="789"/>
    </location>
</feature>
<feature type="domain" description="DH" evidence="2">
    <location>
        <begin position="74"/>
        <end position="260"/>
    </location>
</feature>
<accession>A0AA38PLV9</accession>
<dbReference type="SUPFAM" id="SSF48065">
    <property type="entry name" value="DBL homology domain (DH-domain)"/>
    <property type="match status" value="1"/>
</dbReference>
<feature type="region of interest" description="Disordered" evidence="1">
    <location>
        <begin position="1"/>
        <end position="80"/>
    </location>
</feature>
<gene>
    <name evidence="3" type="ORF">F5878DRAFT_22019</name>
</gene>
<feature type="compositionally biased region" description="Pro residues" evidence="1">
    <location>
        <begin position="708"/>
        <end position="718"/>
    </location>
</feature>
<sequence>MSNSLSKDDKLPQPPPDDFEQTLTPPRTPFKSSDSPASRPLQLGALPAFEPLSLPSTPITPLSPNSPSDGTKPKKANPLNDLIDTERAYVDQLTAIIRKVAAAWSRSNLPPPELDTMFRSIESVYKANRSLLTKLKDIGTNPSSPKALGDLLMRWIDDLETPYSTYCSKFVSGFNVWEPVQSNAKLGPILVNFSSSNPPSSGDEVWSLDALFLLPKARLKYYKKLYGRLLKSTAPGRSDHKLLVGAVDKLDRLLETLEQREILRVGFPDDSPAPQYTAHEPEDEIVLDMRTQSMRSEPEYPILPHRTSEVEPVTGSVSNSTRDSGVSSGDRMSRETVSTATSNGSIATLSMPISDLERRLSTTRCMDIFTMTHKAVKLQMSPPSLTYTREMRCSVDLVIRVTPRATGQEVVHKRGHIFLLSDLFLVCERMSLEERATTGSSGPDMWLCYPPLAGKVLRVSEVPGSDTEMQVHIMRKETLTLCLETRPERDALMRDFKDCIEFASSVGPVSKVAPPPVPPLPAMGGLSRSPAPITSPSRPAQIISPPASRTSSPPSHPSPGIESIASRTSSLSQQSPRSSGSGSISDQFSRMGMANMSSPPSGPKRLPSFHDQPPMSTPGGSVGVGQVFPVSRNPSLSSQHQPYPPYGPGPGRGAAGPPPPPPIKTLMQPPMQTPHSAGPQRNMSAPVVQNAPPFDHQQPRAPFMDGLPPRPPSEPLMPPNTQGRRSPSTRSLSSQQDRPRYNNMPPNGYPPNNMNSMTRQQSVGPPLHAPQPRPMMPSATFNRALSSAEASFADPSPPNSPVAESSSLPTGPVTSTITATFKCKVFLKQQHAQWKSLGAAKLKLYRESPTNVKQLVVEADDKKENMLISTIVLTDGVERVGKTGVAVELSDKGARTGIVYMIQLRNEKSAGGLFDSLLDGSDRAR</sequence>
<feature type="compositionally biased region" description="Low complexity" evidence="1">
    <location>
        <begin position="51"/>
        <end position="68"/>
    </location>
</feature>
<organism evidence="3 4">
    <name type="scientific">Lentinula raphanica</name>
    <dbReference type="NCBI Taxonomy" id="153919"/>
    <lineage>
        <taxon>Eukaryota</taxon>
        <taxon>Fungi</taxon>
        <taxon>Dikarya</taxon>
        <taxon>Basidiomycota</taxon>
        <taxon>Agaricomycotina</taxon>
        <taxon>Agaricomycetes</taxon>
        <taxon>Agaricomycetidae</taxon>
        <taxon>Agaricales</taxon>
        <taxon>Marasmiineae</taxon>
        <taxon>Omphalotaceae</taxon>
        <taxon>Lentinula</taxon>
    </lineage>
</organism>
<dbReference type="GO" id="GO:0031267">
    <property type="term" value="F:small GTPase binding"/>
    <property type="evidence" value="ECO:0007669"/>
    <property type="project" value="TreeGrafter"/>
</dbReference>
<evidence type="ECO:0000256" key="1">
    <source>
        <dbReference type="SAM" id="MobiDB-lite"/>
    </source>
</evidence>
<dbReference type="Pfam" id="PF00621">
    <property type="entry name" value="RhoGEF"/>
    <property type="match status" value="1"/>
</dbReference>
<name>A0AA38PLV9_9AGAR</name>
<feature type="compositionally biased region" description="Polar residues" evidence="1">
    <location>
        <begin position="673"/>
        <end position="683"/>
    </location>
</feature>
<protein>
    <recommendedName>
        <fullName evidence="2">DH domain-containing protein</fullName>
    </recommendedName>
</protein>
<feature type="compositionally biased region" description="Polar residues" evidence="1">
    <location>
        <begin position="720"/>
        <end position="736"/>
    </location>
</feature>
<feature type="compositionally biased region" description="Low complexity" evidence="1">
    <location>
        <begin position="741"/>
        <end position="755"/>
    </location>
</feature>
<feature type="region of interest" description="Disordered" evidence="1">
    <location>
        <begin position="308"/>
        <end position="342"/>
    </location>
</feature>
<feature type="compositionally biased region" description="Polar residues" evidence="1">
    <location>
        <begin position="632"/>
        <end position="641"/>
    </location>
</feature>
<feature type="region of interest" description="Disordered" evidence="1">
    <location>
        <begin position="508"/>
        <end position="811"/>
    </location>
</feature>
<feature type="compositionally biased region" description="Basic and acidic residues" evidence="1">
    <location>
        <begin position="1"/>
        <end position="11"/>
    </location>
</feature>
<dbReference type="PANTHER" id="PTHR45924">
    <property type="entry name" value="FI17866P1"/>
    <property type="match status" value="1"/>
</dbReference>
<feature type="compositionally biased region" description="Polar residues" evidence="1">
    <location>
        <begin position="315"/>
        <end position="327"/>
    </location>
</feature>
<feature type="compositionally biased region" description="Polar residues" evidence="1">
    <location>
        <begin position="21"/>
        <end position="36"/>
    </location>
</feature>
<dbReference type="AlphaFoldDB" id="A0AA38PLV9"/>
<comment type="caution">
    <text evidence="3">The sequence shown here is derived from an EMBL/GenBank/DDBJ whole genome shotgun (WGS) entry which is preliminary data.</text>
</comment>
<proteinExistence type="predicted"/>
<feature type="compositionally biased region" description="Low complexity" evidence="1">
    <location>
        <begin position="542"/>
        <end position="590"/>
    </location>
</feature>
<keyword evidence="4" id="KW-1185">Reference proteome</keyword>
<feature type="compositionally biased region" description="Polar residues" evidence="1">
    <location>
        <begin position="802"/>
        <end position="811"/>
    </location>
</feature>
<dbReference type="InterPro" id="IPR035899">
    <property type="entry name" value="DBL_dom_sf"/>
</dbReference>
<dbReference type="SMART" id="SM00325">
    <property type="entry name" value="RhoGEF"/>
    <property type="match status" value="1"/>
</dbReference>
<evidence type="ECO:0000259" key="2">
    <source>
        <dbReference type="PROSITE" id="PS50010"/>
    </source>
</evidence>